<organism evidence="2 3">
    <name type="scientific">Aspergillus leporis</name>
    <dbReference type="NCBI Taxonomy" id="41062"/>
    <lineage>
        <taxon>Eukaryota</taxon>
        <taxon>Fungi</taxon>
        <taxon>Dikarya</taxon>
        <taxon>Ascomycota</taxon>
        <taxon>Pezizomycotina</taxon>
        <taxon>Eurotiomycetes</taxon>
        <taxon>Eurotiomycetidae</taxon>
        <taxon>Eurotiales</taxon>
        <taxon>Aspergillaceae</taxon>
        <taxon>Aspergillus</taxon>
        <taxon>Aspergillus subgen. Circumdati</taxon>
    </lineage>
</organism>
<dbReference type="AlphaFoldDB" id="A0A5N5X1Z5"/>
<evidence type="ECO:0000313" key="3">
    <source>
        <dbReference type="Proteomes" id="UP000326565"/>
    </source>
</evidence>
<dbReference type="OrthoDB" id="10442414at2759"/>
<sequence>MTESSGKGKPANRSISKCADPGISAGGTIDARTKPLSPPPSPFTTTFYLAYSPPHSPSPFRCMMPRLLVQLLQQTAARGRLQPVFEILHAAPVGFQHRQKDVRCRSGDLALVWGDFYSDCTLPNGSRVEYSEDDGDEDEAGGKTKVIAVIREKRKSHATQYRQGQITDEVSSPAKFFFSCSAIWEAITAQNGNHYQLIAFNSEGSEMEGNETQGDVGFRLSIVDGNFRGLPLVATVTRQSIQVMYQTPKHDDLRSPFSERVRSTNTRDSPFGSLDTSFSDHLYLLCLVLTSAIWVASSEGWLPL</sequence>
<accession>A0A5N5X1Z5</accession>
<dbReference type="Proteomes" id="UP000326565">
    <property type="component" value="Unassembled WGS sequence"/>
</dbReference>
<protein>
    <submittedName>
        <fullName evidence="2">Uncharacterized protein</fullName>
    </submittedName>
</protein>
<gene>
    <name evidence="2" type="ORF">BDV29DRAFT_201915</name>
</gene>
<name>A0A5N5X1Z5_9EURO</name>
<evidence type="ECO:0000313" key="2">
    <source>
        <dbReference type="EMBL" id="KAB8073330.1"/>
    </source>
</evidence>
<reference evidence="2 3" key="1">
    <citation type="submission" date="2019-04" db="EMBL/GenBank/DDBJ databases">
        <title>Friends and foes A comparative genomics study of 23 Aspergillus species from section Flavi.</title>
        <authorList>
            <consortium name="DOE Joint Genome Institute"/>
            <person name="Kjaerbolling I."/>
            <person name="Vesth T."/>
            <person name="Frisvad J.C."/>
            <person name="Nybo J.L."/>
            <person name="Theobald S."/>
            <person name="Kildgaard S."/>
            <person name="Isbrandt T."/>
            <person name="Kuo A."/>
            <person name="Sato A."/>
            <person name="Lyhne E.K."/>
            <person name="Kogle M.E."/>
            <person name="Wiebenga A."/>
            <person name="Kun R.S."/>
            <person name="Lubbers R.J."/>
            <person name="Makela M.R."/>
            <person name="Barry K."/>
            <person name="Chovatia M."/>
            <person name="Clum A."/>
            <person name="Daum C."/>
            <person name="Haridas S."/>
            <person name="He G."/>
            <person name="LaButti K."/>
            <person name="Lipzen A."/>
            <person name="Mondo S."/>
            <person name="Riley R."/>
            <person name="Salamov A."/>
            <person name="Simmons B.A."/>
            <person name="Magnuson J.K."/>
            <person name="Henrissat B."/>
            <person name="Mortensen U.H."/>
            <person name="Larsen T.O."/>
            <person name="Devries R.P."/>
            <person name="Grigoriev I.V."/>
            <person name="Machida M."/>
            <person name="Baker S.E."/>
            <person name="Andersen M.R."/>
        </authorList>
    </citation>
    <scope>NUCLEOTIDE SEQUENCE [LARGE SCALE GENOMIC DNA]</scope>
    <source>
        <strain evidence="2 3">CBS 151.66</strain>
    </source>
</reference>
<evidence type="ECO:0000256" key="1">
    <source>
        <dbReference type="SAM" id="MobiDB-lite"/>
    </source>
</evidence>
<feature type="region of interest" description="Disordered" evidence="1">
    <location>
        <begin position="1"/>
        <end position="37"/>
    </location>
</feature>
<proteinExistence type="predicted"/>
<keyword evidence="3" id="KW-1185">Reference proteome</keyword>
<dbReference type="EMBL" id="ML732229">
    <property type="protein sequence ID" value="KAB8073330.1"/>
    <property type="molecule type" value="Genomic_DNA"/>
</dbReference>